<proteinExistence type="predicted"/>
<evidence type="ECO:0000256" key="1">
    <source>
        <dbReference type="SAM" id="MobiDB-lite"/>
    </source>
</evidence>
<gene>
    <name evidence="2" type="ORF">B0T18DRAFT_155982</name>
</gene>
<reference evidence="2" key="1">
    <citation type="submission" date="2023-06" db="EMBL/GenBank/DDBJ databases">
        <title>Genome-scale phylogeny and comparative genomics of the fungal order Sordariales.</title>
        <authorList>
            <consortium name="Lawrence Berkeley National Laboratory"/>
            <person name="Hensen N."/>
            <person name="Bonometti L."/>
            <person name="Westerberg I."/>
            <person name="Brannstrom I.O."/>
            <person name="Guillou S."/>
            <person name="Cros-Aarteil S."/>
            <person name="Calhoun S."/>
            <person name="Haridas S."/>
            <person name="Kuo A."/>
            <person name="Mondo S."/>
            <person name="Pangilinan J."/>
            <person name="Riley R."/>
            <person name="LaButti K."/>
            <person name="Andreopoulos B."/>
            <person name="Lipzen A."/>
            <person name="Chen C."/>
            <person name="Yanf M."/>
            <person name="Daum C."/>
            <person name="Ng V."/>
            <person name="Clum A."/>
            <person name="Steindorff A."/>
            <person name="Ohm R."/>
            <person name="Martin F."/>
            <person name="Silar P."/>
            <person name="Natvig D."/>
            <person name="Lalanne C."/>
            <person name="Gautier V."/>
            <person name="Ament-velasquez S.L."/>
            <person name="Kruys A."/>
            <person name="Hutchinson M.I."/>
            <person name="Powell A.J."/>
            <person name="Barry K."/>
            <person name="Miller A.N."/>
            <person name="Grigoriev I.V."/>
            <person name="Debuchy R."/>
            <person name="Gladieux P."/>
            <person name="Thoren M.H."/>
            <person name="Johannesson H."/>
        </authorList>
    </citation>
    <scope>NUCLEOTIDE SEQUENCE</scope>
    <source>
        <strain evidence="2">SMH3187-1</strain>
    </source>
</reference>
<sequence>MEPVLILFFAAADVAQPRRRQIHTPVTITSLGGGGDLLVGPAPPRAAVSTPPSPSGERGGPTDSSAGYMLNSHTTDKSIVTMMRCTHLENFDIHQPSLAPPQNAREHSRYLVRMGTSLPTRATHVSFARTDFRAGAGAGAGGRMDGWMAGVVSGVVSIVHADVHTTKISGLCQYIFPFIDTIYASTYPPAIYISSAHALQRDGGQARYVCRLPRYLSAGSIRFPSRTEIMV</sequence>
<feature type="region of interest" description="Disordered" evidence="1">
    <location>
        <begin position="27"/>
        <end position="70"/>
    </location>
</feature>
<comment type="caution">
    <text evidence="2">The sequence shown here is derived from an EMBL/GenBank/DDBJ whole genome shotgun (WGS) entry which is preliminary data.</text>
</comment>
<evidence type="ECO:0000313" key="2">
    <source>
        <dbReference type="EMBL" id="KAK0746634.1"/>
    </source>
</evidence>
<keyword evidence="3" id="KW-1185">Reference proteome</keyword>
<dbReference type="Proteomes" id="UP001172155">
    <property type="component" value="Unassembled WGS sequence"/>
</dbReference>
<dbReference type="EMBL" id="JAUKUD010000004">
    <property type="protein sequence ID" value="KAK0746634.1"/>
    <property type="molecule type" value="Genomic_DNA"/>
</dbReference>
<evidence type="ECO:0000313" key="3">
    <source>
        <dbReference type="Proteomes" id="UP001172155"/>
    </source>
</evidence>
<organism evidence="2 3">
    <name type="scientific">Schizothecium vesticola</name>
    <dbReference type="NCBI Taxonomy" id="314040"/>
    <lineage>
        <taxon>Eukaryota</taxon>
        <taxon>Fungi</taxon>
        <taxon>Dikarya</taxon>
        <taxon>Ascomycota</taxon>
        <taxon>Pezizomycotina</taxon>
        <taxon>Sordariomycetes</taxon>
        <taxon>Sordariomycetidae</taxon>
        <taxon>Sordariales</taxon>
        <taxon>Schizotheciaceae</taxon>
        <taxon>Schizothecium</taxon>
    </lineage>
</organism>
<protein>
    <submittedName>
        <fullName evidence="2">Uncharacterized protein</fullName>
    </submittedName>
</protein>
<name>A0AA40EWH6_9PEZI</name>
<dbReference type="AlphaFoldDB" id="A0AA40EWH6"/>
<accession>A0AA40EWH6</accession>